<evidence type="ECO:0000256" key="1">
    <source>
        <dbReference type="ARBA" id="ARBA00007788"/>
    </source>
</evidence>
<protein>
    <recommendedName>
        <fullName evidence="7 8">RNA polymerase sigma-70 domain-containing protein</fullName>
    </recommendedName>
</protein>
<keyword evidence="2" id="KW-0805">Transcription regulation</keyword>
<dbReference type="SUPFAM" id="SSF88659">
    <property type="entry name" value="Sigma3 and sigma4 domains of RNA polymerase sigma factors"/>
    <property type="match status" value="2"/>
</dbReference>
<name>A0AAV9ISW2_CYACA</name>
<dbReference type="InterPro" id="IPR007630">
    <property type="entry name" value="RNA_pol_sigma70_r4"/>
</dbReference>
<evidence type="ECO:0000259" key="7">
    <source>
        <dbReference type="PROSITE" id="PS00715"/>
    </source>
</evidence>
<dbReference type="GO" id="GO:0003677">
    <property type="term" value="F:DNA binding"/>
    <property type="evidence" value="ECO:0007669"/>
    <property type="project" value="UniProtKB-KW"/>
</dbReference>
<dbReference type="GO" id="GO:0006352">
    <property type="term" value="P:DNA-templated transcription initiation"/>
    <property type="evidence" value="ECO:0007669"/>
    <property type="project" value="InterPro"/>
</dbReference>
<feature type="domain" description="RNA polymerase sigma-70" evidence="8">
    <location>
        <begin position="757"/>
        <end position="783"/>
    </location>
</feature>
<feature type="region of interest" description="Disordered" evidence="6">
    <location>
        <begin position="418"/>
        <end position="447"/>
    </location>
</feature>
<dbReference type="CDD" id="cd06171">
    <property type="entry name" value="Sigma70_r4"/>
    <property type="match status" value="1"/>
</dbReference>
<evidence type="ECO:0000256" key="2">
    <source>
        <dbReference type="ARBA" id="ARBA00023015"/>
    </source>
</evidence>
<evidence type="ECO:0000313" key="10">
    <source>
        <dbReference type="Proteomes" id="UP001301350"/>
    </source>
</evidence>
<evidence type="ECO:0000256" key="4">
    <source>
        <dbReference type="ARBA" id="ARBA00023125"/>
    </source>
</evidence>
<comment type="similarity">
    <text evidence="1">Belongs to the sigma-70 factor family.</text>
</comment>
<dbReference type="Pfam" id="PF04542">
    <property type="entry name" value="Sigma70_r2"/>
    <property type="match status" value="1"/>
</dbReference>
<comment type="caution">
    <text evidence="9">The sequence shown here is derived from an EMBL/GenBank/DDBJ whole genome shotgun (WGS) entry which is preliminary data.</text>
</comment>
<dbReference type="AlphaFoldDB" id="A0AAV9ISW2"/>
<evidence type="ECO:0000256" key="5">
    <source>
        <dbReference type="ARBA" id="ARBA00023163"/>
    </source>
</evidence>
<dbReference type="InterPro" id="IPR007627">
    <property type="entry name" value="RNA_pol_sigma70_r2"/>
</dbReference>
<dbReference type="Proteomes" id="UP001301350">
    <property type="component" value="Unassembled WGS sequence"/>
</dbReference>
<reference evidence="9 10" key="1">
    <citation type="submission" date="2022-07" db="EMBL/GenBank/DDBJ databases">
        <title>Genome-wide signatures of adaptation to extreme environments.</title>
        <authorList>
            <person name="Cho C.H."/>
            <person name="Yoon H.S."/>
        </authorList>
    </citation>
    <scope>NUCLEOTIDE SEQUENCE [LARGE SCALE GENOMIC DNA]</scope>
    <source>
        <strain evidence="9 10">DBV 063 E5</strain>
    </source>
</reference>
<evidence type="ECO:0000256" key="6">
    <source>
        <dbReference type="SAM" id="MobiDB-lite"/>
    </source>
</evidence>
<dbReference type="PROSITE" id="PS00715">
    <property type="entry name" value="SIGMA70_1"/>
    <property type="match status" value="1"/>
</dbReference>
<dbReference type="Gene3D" id="1.10.10.10">
    <property type="entry name" value="Winged helix-like DNA-binding domain superfamily/Winged helix DNA-binding domain"/>
    <property type="match status" value="2"/>
</dbReference>
<feature type="domain" description="RNA polymerase sigma-70" evidence="7">
    <location>
        <begin position="588"/>
        <end position="601"/>
    </location>
</feature>
<keyword evidence="3" id="KW-0731">Sigma factor</keyword>
<dbReference type="Pfam" id="PF00140">
    <property type="entry name" value="Sigma70_r1_2"/>
    <property type="match status" value="1"/>
</dbReference>
<dbReference type="PANTHER" id="PTHR30603">
    <property type="entry name" value="RNA POLYMERASE SIGMA FACTOR RPO"/>
    <property type="match status" value="1"/>
</dbReference>
<dbReference type="InterPro" id="IPR036388">
    <property type="entry name" value="WH-like_DNA-bd_sf"/>
</dbReference>
<keyword evidence="10" id="KW-1185">Reference proteome</keyword>
<evidence type="ECO:0000256" key="3">
    <source>
        <dbReference type="ARBA" id="ARBA00023082"/>
    </source>
</evidence>
<dbReference type="PANTHER" id="PTHR30603:SF47">
    <property type="entry name" value="RNA POLYMERASE SIGMA FACTOR SIGD, CHLOROPLASTIC"/>
    <property type="match status" value="1"/>
</dbReference>
<dbReference type="SUPFAM" id="SSF88946">
    <property type="entry name" value="Sigma2 domain of RNA polymerase sigma factors"/>
    <property type="match status" value="1"/>
</dbReference>
<accession>A0AAV9ISW2</accession>
<dbReference type="InterPro" id="IPR013325">
    <property type="entry name" value="RNA_pol_sigma_r2"/>
</dbReference>
<dbReference type="InterPro" id="IPR007624">
    <property type="entry name" value="RNA_pol_sigma70_r3"/>
</dbReference>
<dbReference type="Gene3D" id="1.10.601.10">
    <property type="entry name" value="RNA Polymerase Primary Sigma Factor"/>
    <property type="match status" value="1"/>
</dbReference>
<dbReference type="GO" id="GO:0016987">
    <property type="term" value="F:sigma factor activity"/>
    <property type="evidence" value="ECO:0007669"/>
    <property type="project" value="UniProtKB-KW"/>
</dbReference>
<dbReference type="InterPro" id="IPR000943">
    <property type="entry name" value="RNA_pol_sigma70"/>
</dbReference>
<dbReference type="InterPro" id="IPR014284">
    <property type="entry name" value="RNA_pol_sigma-70_dom"/>
</dbReference>
<dbReference type="Pfam" id="PF04539">
    <property type="entry name" value="Sigma70_r3"/>
    <property type="match status" value="1"/>
</dbReference>
<organism evidence="9 10">
    <name type="scientific">Cyanidium caldarium</name>
    <name type="common">Red alga</name>
    <dbReference type="NCBI Taxonomy" id="2771"/>
    <lineage>
        <taxon>Eukaryota</taxon>
        <taxon>Rhodophyta</taxon>
        <taxon>Bangiophyceae</taxon>
        <taxon>Cyanidiales</taxon>
        <taxon>Cyanidiaceae</taxon>
        <taxon>Cyanidium</taxon>
    </lineage>
</organism>
<gene>
    <name evidence="9" type="ORF">CDCA_CDCA04G1410</name>
</gene>
<evidence type="ECO:0000313" key="9">
    <source>
        <dbReference type="EMBL" id="KAK4535385.1"/>
    </source>
</evidence>
<dbReference type="InterPro" id="IPR013324">
    <property type="entry name" value="RNA_pol_sigma_r3/r4-like"/>
</dbReference>
<dbReference type="InterPro" id="IPR009042">
    <property type="entry name" value="RNA_pol_sigma70_r1_2"/>
</dbReference>
<sequence>MQRLVGGGDGVAYVVVASTAMQRRRPLVAEMRGEAGAISWRLPAVGGVREGRPGVKTPPPAAADRRGRWCEHSLSKAHAWAFCGQPWASSRMASVGDAFQNGCERNNGCPDRVAGARGGGAVLGPARSAFWGGRRRQYGHTSITEAATSAVTRGGTNAEWSTRRLGVRMVATGPRRVGVHTENCNAADVAKLERMASGVTLGEASGATAAKTVAPPHRPSPSPSAFRRLRLLSTLDVRSLEAYADELLAAANIDLGVLARGAERGAAYALRDHRAFRIAFPGSLSSYVEGLERSYRDTEGDVATVEAPEGDDTVGDTPRASGRAMQILNMALVDAPPRGRRTEQAPRSLRTLSEAEIAASFGDESGANVTMPAGVATKRRRRWARRRRSKTKALDALDDIDLFDLPLADDEANTLRPLLDGTAAPDLDSDEETAMKAGEEPEEEEEVTAVVDEEEEQQEMLGLASSESGVRHLLERRARTNRDDSIVQFMREIGRVDLLTTEEEVALSRRVSKWLTIERTKKALTGGLGRAPTDAELADACGYQGDVVRMKRDMRAGRWAKERMVSTNMRLVVSIAKRFVRSGVAFQDLIQEGAVGLMRGVEKFNADRGFKFSTYATWWIRQAMTRFIADHSRSIRLPVHVNDSLAAIKRHARALLEELGRRPTEEELCARARIDLTKYRFLMRSARAVVSLETPVGQHDDDHRLGDMLPATSLSPDEALQKDSLRRDVARVLSTLTKRERDVIRLRYGFVDGRAWTLEEIGQLFSVTRERIRQIEFKAMRKLRHPSRGILLQGYAPDA</sequence>
<evidence type="ECO:0000259" key="8">
    <source>
        <dbReference type="PROSITE" id="PS00716"/>
    </source>
</evidence>
<dbReference type="EMBL" id="JANCYW010000004">
    <property type="protein sequence ID" value="KAK4535385.1"/>
    <property type="molecule type" value="Genomic_DNA"/>
</dbReference>
<keyword evidence="4" id="KW-0238">DNA-binding</keyword>
<proteinExistence type="inferred from homology"/>
<dbReference type="InterPro" id="IPR050239">
    <property type="entry name" value="Sigma-70_RNA_pol_init_factors"/>
</dbReference>
<dbReference type="Pfam" id="PF04545">
    <property type="entry name" value="Sigma70_r4"/>
    <property type="match status" value="1"/>
</dbReference>
<dbReference type="PRINTS" id="PR00046">
    <property type="entry name" value="SIGMA70FCT"/>
</dbReference>
<dbReference type="NCBIfam" id="TIGR02937">
    <property type="entry name" value="sigma70-ECF"/>
    <property type="match status" value="1"/>
</dbReference>
<dbReference type="PROSITE" id="PS00716">
    <property type="entry name" value="SIGMA70_2"/>
    <property type="match status" value="1"/>
</dbReference>
<keyword evidence="5" id="KW-0804">Transcription</keyword>